<evidence type="ECO:0000313" key="3">
    <source>
        <dbReference type="Proteomes" id="UP000053647"/>
    </source>
</evidence>
<name>A0A0C9SLL4_PAXIN</name>
<feature type="compositionally biased region" description="Acidic residues" evidence="1">
    <location>
        <begin position="1"/>
        <end position="28"/>
    </location>
</feature>
<organism evidence="2 3">
    <name type="scientific">Paxillus involutus ATCC 200175</name>
    <dbReference type="NCBI Taxonomy" id="664439"/>
    <lineage>
        <taxon>Eukaryota</taxon>
        <taxon>Fungi</taxon>
        <taxon>Dikarya</taxon>
        <taxon>Basidiomycota</taxon>
        <taxon>Agaricomycotina</taxon>
        <taxon>Agaricomycetes</taxon>
        <taxon>Agaricomycetidae</taxon>
        <taxon>Boletales</taxon>
        <taxon>Paxilineae</taxon>
        <taxon>Paxillaceae</taxon>
        <taxon>Paxillus</taxon>
    </lineage>
</organism>
<accession>A0A0C9SLL4</accession>
<dbReference type="Proteomes" id="UP000053647">
    <property type="component" value="Unassembled WGS sequence"/>
</dbReference>
<protein>
    <submittedName>
        <fullName evidence="2">Uncharacterized protein</fullName>
    </submittedName>
</protein>
<keyword evidence="3" id="KW-1185">Reference proteome</keyword>
<dbReference type="AlphaFoldDB" id="A0A0C9SLL4"/>
<reference evidence="2 3" key="1">
    <citation type="submission" date="2014-06" db="EMBL/GenBank/DDBJ databases">
        <authorList>
            <consortium name="DOE Joint Genome Institute"/>
            <person name="Kuo A."/>
            <person name="Kohler A."/>
            <person name="Nagy L.G."/>
            <person name="Floudas D."/>
            <person name="Copeland A."/>
            <person name="Barry K.W."/>
            <person name="Cichocki N."/>
            <person name="Veneault-Fourrey C."/>
            <person name="LaButti K."/>
            <person name="Lindquist E.A."/>
            <person name="Lipzen A."/>
            <person name="Lundell T."/>
            <person name="Morin E."/>
            <person name="Murat C."/>
            <person name="Sun H."/>
            <person name="Tunlid A."/>
            <person name="Henrissat B."/>
            <person name="Grigoriev I.V."/>
            <person name="Hibbett D.S."/>
            <person name="Martin F."/>
            <person name="Nordberg H.P."/>
            <person name="Cantor M.N."/>
            <person name="Hua S.X."/>
        </authorList>
    </citation>
    <scope>NUCLEOTIDE SEQUENCE [LARGE SCALE GENOMIC DNA]</scope>
    <source>
        <strain evidence="2 3">ATCC 200175</strain>
    </source>
</reference>
<dbReference type="HOGENOM" id="CLU_185478_0_0_1"/>
<evidence type="ECO:0000313" key="2">
    <source>
        <dbReference type="EMBL" id="KIJ04629.1"/>
    </source>
</evidence>
<gene>
    <name evidence="2" type="ORF">PAXINDRAFT_22077</name>
</gene>
<evidence type="ECO:0000256" key="1">
    <source>
        <dbReference type="SAM" id="MobiDB-lite"/>
    </source>
</evidence>
<proteinExistence type="predicted"/>
<sequence length="78" mass="8928">MYEDDDDDQHSEDIAETTDLEDTTDLEIDQSYNSNSSDSDDLVHFIVQQQRQVSQIVLGAILSVTKAIMARWKTEYSL</sequence>
<feature type="region of interest" description="Disordered" evidence="1">
    <location>
        <begin position="1"/>
        <end position="39"/>
    </location>
</feature>
<dbReference type="EMBL" id="KN821656">
    <property type="protein sequence ID" value="KIJ04629.1"/>
    <property type="molecule type" value="Genomic_DNA"/>
</dbReference>
<reference evidence="3" key="2">
    <citation type="submission" date="2015-01" db="EMBL/GenBank/DDBJ databases">
        <title>Evolutionary Origins and Diversification of the Mycorrhizal Mutualists.</title>
        <authorList>
            <consortium name="DOE Joint Genome Institute"/>
            <consortium name="Mycorrhizal Genomics Consortium"/>
            <person name="Kohler A."/>
            <person name="Kuo A."/>
            <person name="Nagy L.G."/>
            <person name="Floudas D."/>
            <person name="Copeland A."/>
            <person name="Barry K.W."/>
            <person name="Cichocki N."/>
            <person name="Veneault-Fourrey C."/>
            <person name="LaButti K."/>
            <person name="Lindquist E.A."/>
            <person name="Lipzen A."/>
            <person name="Lundell T."/>
            <person name="Morin E."/>
            <person name="Murat C."/>
            <person name="Riley R."/>
            <person name="Ohm R."/>
            <person name="Sun H."/>
            <person name="Tunlid A."/>
            <person name="Henrissat B."/>
            <person name="Grigoriev I.V."/>
            <person name="Hibbett D.S."/>
            <person name="Martin F."/>
        </authorList>
    </citation>
    <scope>NUCLEOTIDE SEQUENCE [LARGE SCALE GENOMIC DNA]</scope>
    <source>
        <strain evidence="3">ATCC 200175</strain>
    </source>
</reference>